<dbReference type="Gene3D" id="2.180.10.10">
    <property type="entry name" value="RHS repeat-associated core"/>
    <property type="match status" value="2"/>
</dbReference>
<dbReference type="NCBIfam" id="NF033679">
    <property type="entry name" value="DNRLRE_dom"/>
    <property type="match status" value="1"/>
</dbReference>
<dbReference type="EMBL" id="BAABLV010000047">
    <property type="protein sequence ID" value="GAA4908672.1"/>
    <property type="molecule type" value="Genomic_DNA"/>
</dbReference>
<name>A0ABP9FNM5_9ACTN</name>
<feature type="compositionally biased region" description="Low complexity" evidence="1">
    <location>
        <begin position="1879"/>
        <end position="1890"/>
    </location>
</feature>
<keyword evidence="3" id="KW-1185">Reference proteome</keyword>
<dbReference type="Proteomes" id="UP001501521">
    <property type="component" value="Unassembled WGS sequence"/>
</dbReference>
<organism evidence="2 3">
    <name type="scientific">Tessaracoccus lubricantis</name>
    <dbReference type="NCBI Taxonomy" id="545543"/>
    <lineage>
        <taxon>Bacteria</taxon>
        <taxon>Bacillati</taxon>
        <taxon>Actinomycetota</taxon>
        <taxon>Actinomycetes</taxon>
        <taxon>Propionibacteriales</taxon>
        <taxon>Propionibacteriaceae</taxon>
        <taxon>Tessaracoccus</taxon>
    </lineage>
</organism>
<sequence>MGAVGPAWADPVPEPELVVSRADWTSAAITARAQGVRVEVLSARSETTRVWVHPDGVVEEEAALGAVRFEDDTADGWREIDTSLVARSDGTIGPVAVPVDVELGTGSGELIVFDKGGDGEVGFTLDGVSLPVPVLDGPTATYVDVLPGVDASVEVRSGGFEVLWVVKSPEAAQLLADSYGNDAGEVVLPTKVRSRIAPAETAAGDVQFTQLGEVKAQFAAPSMWDSSAEVPGVRGAETDVDFEIAPVVQSRGVRVESLRAVDVVASGEWLTDPERVFPVVIDPTYQTVSGVPSFDTWVQNGVTVDKSAAADLRIGNDGTGMVARSFMNFDAGLFKNRMVRRANLSLFGSYSSTCAQTEFAAYDAGLASTGSRWTAQPTLGARRATSTSTVGKSASCPAARISIDMTAQAQAWSQTTATQVGMMLGATNVLDAYGWKIFHSPEGQNKPVITVFYNRTPDVPGIPTITGLVAAATSSGVKNFIGVAKPTMSVAVKDGDVDTVTAVISRFTSATSLTPAAELCRGSAASGGTVKCTSVPDLPANTSVWIRAIATDGMGWSGYGPAVEVRYGGAIPPQPVIACASGNGSWSEYKRVAETCTITAKPGTMSASAPTSVTYRVDGGTWKTASFTQVTADTQVVSVTVGGSDGLHSVEAYVKSPVGKQSATSAYSFGYGKPMLVSPAAALTTHGSVTVKAKGAPSSAAVLQWRVKGAGETWRDIKAASSGASGEISAVFDVPAALEAASISSRVSVVVEVRGTFQYGTSLAVASDVREIIRVPHAFGAGFPVTEVAGGQIALWTGELQISETDAALTTPGDGLSISRTHSTWAVPATGAQGIFGPGWTASLDGGPTGVSEMELVDNTLVDGTLVLASAEGDVLPFAPPAADTDVVKSIMLGDYLPVGPEAEASELTLKVTTVEEGIHVTATDTDGIATVFSAPAATATNLPAVFAAKSVRDSVTGETTSYQYDSAGFVTAIVAPKPDGIITECLPDVPVDGCRMLKLSYSGAGVARRLDAVEAQVNTDPDRTLATFTYSAGRLAAVTDQVAGVTTEYTWTGSDPQPKLATLSPPGEDAFTYTYDATTGKLSKVTRLVPATAGGGVAQLAGIVYGTTPGEIPGLDLAQFDRYDLPRTATKAVAVFGPDAPFTGTAPSAELWKRADVWLTDEEGYTIHEARFGGGQWQLTAMTYDESDNVVQHWDTRATAELRKGESSAYSDVASAATTTVYNADPVTAPDGTVLVPARTRVTDVWSPAADILVTGAEYPQLGRRHVATTYDQGAPTPGRSLVTTQVATAERSDGTVLETLTTTWTGYEALEAGDTSGWDLRQPTSVTLDMNGNGIADADDIVKQTRYDDLGRVIEQRQPGAGSTDPGTRTGVFWSAGTNSRDTDCQGQPQWAGFLCKEGPASQPAGVNLPVTIHSDYVWHGAARTERDVSGSVTRTTATTFDAKARPVTVSTDISGLAGSTPVPTVTTEYDAYGRVIRTESTAGTSELSYDSWGRQLTYKVTPAGGVPQTTTTQYNALGDITSVTTPTSVTAYTYDGTDANGNLEYRGLLTGTVTTVAGFTTQSTAAYDAHGALIKEVLPGAIERRTDFDLTGELVSQAYWGPEAGSAGPVPWLGWTLTVNAAGQIITEHGPDASPATGLDLVTSDVGLRYGYDQAGRLATVNDSTAGQCTTRQYLFDQRGNRTGLTQTTGPTCDAPPVTATRVYDSADRALTGADGTGAYTYDPLGRQLAIPAIDAPNPAAGDIALGYYDDDTARSITQGDTVLTYDLDVAGRRASQTTTTAGTVTGAVVNHYTDASDNPGWITTNHAGASTTTVYTDQVASDLTMAIITDAAGTRGELALATPRGDITTTISLNTPTAQADGLDNWTHYTEYGQPTTTPPTSTTGTAGNGYGWLGTKQRTTTTTGLLLMGARLYNPTTALFTSDDPIYGGNNTPYTYPNDPINDCDASGRQSCASLAQAMNETISILRRRNNESYANKYNLPLEGKNSIRGHQNQYSGYQKRLKNQAREFEKKCSYVKFGKNFKSNVRHWEAKQMTLPWNMKFYSKGRYSPKMARAASVRLPGFRGGASLGRGGGGAGRPWATK</sequence>
<evidence type="ECO:0000313" key="2">
    <source>
        <dbReference type="EMBL" id="GAA4908672.1"/>
    </source>
</evidence>
<dbReference type="NCBIfam" id="TIGR03696">
    <property type="entry name" value="Rhs_assc_core"/>
    <property type="match status" value="1"/>
</dbReference>
<dbReference type="PANTHER" id="PTHR32305">
    <property type="match status" value="1"/>
</dbReference>
<comment type="caution">
    <text evidence="2">The sequence shown here is derived from an EMBL/GenBank/DDBJ whole genome shotgun (WGS) entry which is preliminary data.</text>
</comment>
<accession>A0ABP9FNM5</accession>
<reference evidence="3" key="1">
    <citation type="journal article" date="2019" name="Int. J. Syst. Evol. Microbiol.">
        <title>The Global Catalogue of Microorganisms (GCM) 10K type strain sequencing project: providing services to taxonomists for standard genome sequencing and annotation.</title>
        <authorList>
            <consortium name="The Broad Institute Genomics Platform"/>
            <consortium name="The Broad Institute Genome Sequencing Center for Infectious Disease"/>
            <person name="Wu L."/>
            <person name="Ma J."/>
        </authorList>
    </citation>
    <scope>NUCLEOTIDE SEQUENCE [LARGE SCALE GENOMIC DNA]</scope>
    <source>
        <strain evidence="3">JCM 19125</strain>
    </source>
</reference>
<evidence type="ECO:0000313" key="3">
    <source>
        <dbReference type="Proteomes" id="UP001501521"/>
    </source>
</evidence>
<dbReference type="PANTHER" id="PTHR32305:SF15">
    <property type="entry name" value="PROTEIN RHSA-RELATED"/>
    <property type="match status" value="1"/>
</dbReference>
<protein>
    <submittedName>
        <fullName evidence="2">Uncharacterized protein</fullName>
    </submittedName>
</protein>
<gene>
    <name evidence="2" type="ORF">GCM10025789_30300</name>
</gene>
<dbReference type="InterPro" id="IPR022385">
    <property type="entry name" value="Rhs_assc_core"/>
</dbReference>
<proteinExistence type="predicted"/>
<dbReference type="InterPro" id="IPR050708">
    <property type="entry name" value="T6SS_VgrG/RHS"/>
</dbReference>
<feature type="region of interest" description="Disordered" evidence="1">
    <location>
        <begin position="1878"/>
        <end position="1899"/>
    </location>
</feature>
<evidence type="ECO:0000256" key="1">
    <source>
        <dbReference type="SAM" id="MobiDB-lite"/>
    </source>
</evidence>